<evidence type="ECO:0000256" key="2">
    <source>
        <dbReference type="ARBA" id="ARBA00022448"/>
    </source>
</evidence>
<dbReference type="Gene3D" id="1.20.1250.20">
    <property type="entry name" value="MFS general substrate transporter like domains"/>
    <property type="match status" value="1"/>
</dbReference>
<dbReference type="InterPro" id="IPR036259">
    <property type="entry name" value="MFS_trans_sf"/>
</dbReference>
<keyword evidence="4 6" id="KW-1133">Transmembrane helix</keyword>
<proteinExistence type="predicted"/>
<dbReference type="Proteomes" id="UP000483094">
    <property type="component" value="Unassembled WGS sequence"/>
</dbReference>
<reference evidence="8 9" key="1">
    <citation type="submission" date="2019-11" db="EMBL/GenBank/DDBJ databases">
        <title>Growth characteristics of pneumococcus vary with the chemical composition of the capsule and with environmental conditions.</title>
        <authorList>
            <person name="Tothpal A."/>
            <person name="Desobry K."/>
            <person name="Joshi S."/>
            <person name="Wyllie A.L."/>
            <person name="Weinberger D.M."/>
        </authorList>
    </citation>
    <scope>NUCLEOTIDE SEQUENCE [LARGE SCALE GENOMIC DNA]</scope>
    <source>
        <strain evidence="9">pnumococcus19F</strain>
    </source>
</reference>
<evidence type="ECO:0000313" key="9">
    <source>
        <dbReference type="Proteomes" id="UP000483094"/>
    </source>
</evidence>
<sequence>MLGSTYAWSVYRNPIIEKTGWDQASVAFAFSLAIFCLGLSAAFMGRLVEKFGPRVMGSLSAFLYAGGNILTGFAIDRQELWLLYLAYGILGGLGLG</sequence>
<feature type="transmembrane region" description="Helical" evidence="6">
    <location>
        <begin position="55"/>
        <end position="75"/>
    </location>
</feature>
<comment type="caution">
    <text evidence="8">The sequence shown here is derived from an EMBL/GenBank/DDBJ whole genome shotgun (WGS) entry which is preliminary data.</text>
</comment>
<keyword evidence="3 6" id="KW-0812">Transmembrane</keyword>
<protein>
    <submittedName>
        <fullName evidence="8">MFS transporter</fullName>
    </submittedName>
</protein>
<feature type="non-terminal residue" evidence="8">
    <location>
        <position position="96"/>
    </location>
</feature>
<dbReference type="Pfam" id="PF07690">
    <property type="entry name" value="MFS_1"/>
    <property type="match status" value="1"/>
</dbReference>
<evidence type="ECO:0000256" key="4">
    <source>
        <dbReference type="ARBA" id="ARBA00022989"/>
    </source>
</evidence>
<dbReference type="InterPro" id="IPR050327">
    <property type="entry name" value="Proton-linked_MCT"/>
</dbReference>
<dbReference type="SUPFAM" id="SSF103473">
    <property type="entry name" value="MFS general substrate transporter"/>
    <property type="match status" value="1"/>
</dbReference>
<dbReference type="GO" id="GO:0022857">
    <property type="term" value="F:transmembrane transporter activity"/>
    <property type="evidence" value="ECO:0007669"/>
    <property type="project" value="InterPro"/>
</dbReference>
<keyword evidence="2" id="KW-0813">Transport</keyword>
<dbReference type="InterPro" id="IPR011701">
    <property type="entry name" value="MFS"/>
</dbReference>
<evidence type="ECO:0000256" key="5">
    <source>
        <dbReference type="ARBA" id="ARBA00023136"/>
    </source>
</evidence>
<keyword evidence="5 6" id="KW-0472">Membrane</keyword>
<dbReference type="PANTHER" id="PTHR11360:SF317">
    <property type="entry name" value="MAJOR FACILITATOR SUPERFAMILY (MFS) PROFILE DOMAIN-CONTAINING PROTEIN-RELATED"/>
    <property type="match status" value="1"/>
</dbReference>
<dbReference type="PANTHER" id="PTHR11360">
    <property type="entry name" value="MONOCARBOXYLATE TRANSPORTER"/>
    <property type="match status" value="1"/>
</dbReference>
<evidence type="ECO:0000256" key="6">
    <source>
        <dbReference type="SAM" id="Phobius"/>
    </source>
</evidence>
<evidence type="ECO:0000259" key="7">
    <source>
        <dbReference type="PROSITE" id="PS50850"/>
    </source>
</evidence>
<dbReference type="AlphaFoldDB" id="A0A6G2DFH2"/>
<feature type="domain" description="Major facilitator superfamily (MFS) profile" evidence="7">
    <location>
        <begin position="1"/>
        <end position="96"/>
    </location>
</feature>
<feature type="transmembrane region" description="Helical" evidence="6">
    <location>
        <begin position="24"/>
        <end position="43"/>
    </location>
</feature>
<accession>A0A6G2DFH2</accession>
<evidence type="ECO:0000256" key="3">
    <source>
        <dbReference type="ARBA" id="ARBA00022692"/>
    </source>
</evidence>
<evidence type="ECO:0000313" key="8">
    <source>
        <dbReference type="EMBL" id="MTV75304.1"/>
    </source>
</evidence>
<dbReference type="PROSITE" id="PS50850">
    <property type="entry name" value="MFS"/>
    <property type="match status" value="1"/>
</dbReference>
<gene>
    <name evidence="8" type="ORF">GM540_15300</name>
</gene>
<dbReference type="InterPro" id="IPR020846">
    <property type="entry name" value="MFS_dom"/>
</dbReference>
<comment type="subcellular location">
    <subcellularLocation>
        <location evidence="1">Cell membrane</location>
        <topology evidence="1">Multi-pass membrane protein</topology>
    </subcellularLocation>
</comment>
<dbReference type="GO" id="GO:0005886">
    <property type="term" value="C:plasma membrane"/>
    <property type="evidence" value="ECO:0007669"/>
    <property type="project" value="UniProtKB-SubCell"/>
</dbReference>
<organism evidence="8 9">
    <name type="scientific">Streptococcus pneumoniae</name>
    <dbReference type="NCBI Taxonomy" id="1313"/>
    <lineage>
        <taxon>Bacteria</taxon>
        <taxon>Bacillati</taxon>
        <taxon>Bacillota</taxon>
        <taxon>Bacilli</taxon>
        <taxon>Lactobacillales</taxon>
        <taxon>Streptococcaceae</taxon>
        <taxon>Streptococcus</taxon>
    </lineage>
</organism>
<evidence type="ECO:0000256" key="1">
    <source>
        <dbReference type="ARBA" id="ARBA00004651"/>
    </source>
</evidence>
<name>A0A6G2DFH2_STREE</name>
<dbReference type="EMBL" id="WNHQ01001997">
    <property type="protein sequence ID" value="MTV75304.1"/>
    <property type="molecule type" value="Genomic_DNA"/>
</dbReference>